<evidence type="ECO:0000313" key="4">
    <source>
        <dbReference type="Proteomes" id="UP000661607"/>
    </source>
</evidence>
<dbReference type="InterPro" id="IPR000073">
    <property type="entry name" value="AB_hydrolase_1"/>
</dbReference>
<keyword evidence="1" id="KW-0378">Hydrolase</keyword>
<dbReference type="PANTHER" id="PTHR43798">
    <property type="entry name" value="MONOACYLGLYCEROL LIPASE"/>
    <property type="match status" value="1"/>
</dbReference>
<protein>
    <submittedName>
        <fullName evidence="3">Pimeloyl-ACP methyl ester carboxylesterase</fullName>
    </submittedName>
</protein>
<organism evidence="3 4">
    <name type="scientific">Nonomuraea africana</name>
    <dbReference type="NCBI Taxonomy" id="46171"/>
    <lineage>
        <taxon>Bacteria</taxon>
        <taxon>Bacillati</taxon>
        <taxon>Actinomycetota</taxon>
        <taxon>Actinomycetes</taxon>
        <taxon>Streptosporangiales</taxon>
        <taxon>Streptosporangiaceae</taxon>
        <taxon>Nonomuraea</taxon>
    </lineage>
</organism>
<name>A0ABR9KW70_9ACTN</name>
<dbReference type="SUPFAM" id="SSF53474">
    <property type="entry name" value="alpha/beta-Hydrolases"/>
    <property type="match status" value="1"/>
</dbReference>
<accession>A0ABR9KW70</accession>
<dbReference type="EMBL" id="JADBEF010000001">
    <property type="protein sequence ID" value="MBE1566253.1"/>
    <property type="molecule type" value="Genomic_DNA"/>
</dbReference>
<dbReference type="Gene3D" id="3.40.50.1820">
    <property type="entry name" value="alpha/beta hydrolase"/>
    <property type="match status" value="1"/>
</dbReference>
<dbReference type="InterPro" id="IPR029058">
    <property type="entry name" value="AB_hydrolase_fold"/>
</dbReference>
<dbReference type="Proteomes" id="UP000661607">
    <property type="component" value="Unassembled WGS sequence"/>
</dbReference>
<sequence length="264" mass="27962">MQLYTRSAGTGVPVVLLHAFPLSSAMWLAQREGLAASCQVITPDLRGFGGSRLGEDEPSIDLMADDVAALLDAEGVERAVIGGQSMGGYVTMAFCRRHPDRVLGVILADTKASQDTDEARQNRERIARQVLADGTGVLVEEVLPGLLGQTTKERRAMVFGRVRGLVQAAPPGAVAWAQRAMAGRPDSFDTLAALKAPALVIVGEEDRLTTRDDAEAMLRAVPDGRLTVIERAGHLSAVEQPEAFNAAVAAFISSELGEAARPHG</sequence>
<dbReference type="PANTHER" id="PTHR43798:SF31">
    <property type="entry name" value="AB HYDROLASE SUPERFAMILY PROTEIN YCLE"/>
    <property type="match status" value="1"/>
</dbReference>
<dbReference type="InterPro" id="IPR050266">
    <property type="entry name" value="AB_hydrolase_sf"/>
</dbReference>
<comment type="caution">
    <text evidence="3">The sequence shown here is derived from an EMBL/GenBank/DDBJ whole genome shotgun (WGS) entry which is preliminary data.</text>
</comment>
<reference evidence="3 4" key="1">
    <citation type="submission" date="2020-10" db="EMBL/GenBank/DDBJ databases">
        <title>Sequencing the genomes of 1000 actinobacteria strains.</title>
        <authorList>
            <person name="Klenk H.-P."/>
        </authorList>
    </citation>
    <scope>NUCLEOTIDE SEQUENCE [LARGE SCALE GENOMIC DNA]</scope>
    <source>
        <strain evidence="3 4">DSM 43748</strain>
    </source>
</reference>
<evidence type="ECO:0000259" key="2">
    <source>
        <dbReference type="Pfam" id="PF00561"/>
    </source>
</evidence>
<dbReference type="Pfam" id="PF00561">
    <property type="entry name" value="Abhydrolase_1"/>
    <property type="match status" value="1"/>
</dbReference>
<dbReference type="RefSeq" id="WP_318782458.1">
    <property type="nucleotide sequence ID" value="NZ_BAAASY010000013.1"/>
</dbReference>
<gene>
    <name evidence="3" type="ORF">H4W81_009032</name>
</gene>
<feature type="domain" description="AB hydrolase-1" evidence="2">
    <location>
        <begin position="13"/>
        <end position="239"/>
    </location>
</feature>
<proteinExistence type="predicted"/>
<dbReference type="PRINTS" id="PR00111">
    <property type="entry name" value="ABHYDROLASE"/>
</dbReference>
<evidence type="ECO:0000313" key="3">
    <source>
        <dbReference type="EMBL" id="MBE1566253.1"/>
    </source>
</evidence>
<evidence type="ECO:0000256" key="1">
    <source>
        <dbReference type="ARBA" id="ARBA00022801"/>
    </source>
</evidence>
<keyword evidence="4" id="KW-1185">Reference proteome</keyword>